<proteinExistence type="predicted"/>
<evidence type="ECO:0000313" key="4">
    <source>
        <dbReference type="Proteomes" id="UP000321528"/>
    </source>
</evidence>
<evidence type="ECO:0000313" key="1">
    <source>
        <dbReference type="EMBL" id="RIV70832.1"/>
    </source>
</evidence>
<sequence>MIKISPIMFFVFQCMVCVSQTISGEVVYTKKLNFEELKDRIGQDNNEQTVLFLEKLQKESQNNEYLLSFSGKESNYTMVKRLVNDSDRGALSKLNLGSFIGDFYFNFQTNETIHKKEHLGEPILMLSYTDPQWQILDEEKIIGGYRCTKAEWDIVYNDINNNPKHNKIIAWYTQELKMPFGPEKYNSLPGLILEVEDGRSRIVAKEIKIHKDSSIVKIKKPKGGREITEKEFEEEARRIILQRMGKTGNK</sequence>
<keyword evidence="4" id="KW-1185">Reference proteome</keyword>
<reference evidence="2 4" key="2">
    <citation type="submission" date="2019-07" db="EMBL/GenBank/DDBJ databases">
        <title>Draft genome of two Muricauda strains isolated from deep sea.</title>
        <authorList>
            <person name="Sun C."/>
        </authorList>
    </citation>
    <scope>NUCLEOTIDE SEQUENCE [LARGE SCALE GENOMIC DNA]</scope>
    <source>
        <strain evidence="2 4">NH166</strain>
    </source>
</reference>
<dbReference type="RefSeq" id="WP_119640580.1">
    <property type="nucleotide sequence ID" value="NZ_QXFJ01000023.1"/>
</dbReference>
<organism evidence="1 3">
    <name type="scientific">Flagellimonas aequoris</name>
    <dbReference type="NCBI Taxonomy" id="2306997"/>
    <lineage>
        <taxon>Bacteria</taxon>
        <taxon>Pseudomonadati</taxon>
        <taxon>Bacteroidota</taxon>
        <taxon>Flavobacteriia</taxon>
        <taxon>Flavobacteriales</taxon>
        <taxon>Flavobacteriaceae</taxon>
        <taxon>Flagellimonas</taxon>
    </lineage>
</organism>
<evidence type="ECO:0000313" key="3">
    <source>
        <dbReference type="Proteomes" id="UP000284189"/>
    </source>
</evidence>
<gene>
    <name evidence="1" type="ORF">D2U88_10780</name>
    <name evidence="2" type="ORF">FQ019_10695</name>
</gene>
<dbReference type="Proteomes" id="UP000284189">
    <property type="component" value="Unassembled WGS sequence"/>
</dbReference>
<dbReference type="AlphaFoldDB" id="A0A418N7E4"/>
<reference evidence="1 3" key="1">
    <citation type="submission" date="2018-08" db="EMBL/GenBank/DDBJ databases">
        <title>Proposal of Muricauda 72 sp.nov. and Muricauda NH166 sp.nov., isolated from seawater.</title>
        <authorList>
            <person name="Cheng H."/>
            <person name="Wu Y.-H."/>
            <person name="Guo L.-L."/>
            <person name="Xu X.-W."/>
        </authorList>
    </citation>
    <scope>NUCLEOTIDE SEQUENCE [LARGE SCALE GENOMIC DNA]</scope>
    <source>
        <strain evidence="1 3">NH166</strain>
    </source>
</reference>
<dbReference type="Pfam" id="PF09697">
    <property type="entry name" value="Porph_ging"/>
    <property type="match status" value="1"/>
</dbReference>
<dbReference type="InterPro" id="IPR005901">
    <property type="entry name" value="GLPGLI"/>
</dbReference>
<dbReference type="EMBL" id="QXFJ01000023">
    <property type="protein sequence ID" value="RIV70832.1"/>
    <property type="molecule type" value="Genomic_DNA"/>
</dbReference>
<dbReference type="Proteomes" id="UP000321528">
    <property type="component" value="Unassembled WGS sequence"/>
</dbReference>
<comment type="caution">
    <text evidence="1">The sequence shown here is derived from an EMBL/GenBank/DDBJ whole genome shotgun (WGS) entry which is preliminary data.</text>
</comment>
<protein>
    <submittedName>
        <fullName evidence="1">GLPGLI family protein</fullName>
    </submittedName>
</protein>
<name>A0A418N7E4_9FLAO</name>
<accession>A0A418N7E4</accession>
<evidence type="ECO:0000313" key="2">
    <source>
        <dbReference type="EMBL" id="TXK02270.1"/>
    </source>
</evidence>
<dbReference type="OrthoDB" id="1068986at2"/>
<dbReference type="NCBIfam" id="TIGR01200">
    <property type="entry name" value="GLPGLI"/>
    <property type="match status" value="1"/>
</dbReference>
<dbReference type="EMBL" id="VNWL01000022">
    <property type="protein sequence ID" value="TXK02270.1"/>
    <property type="molecule type" value="Genomic_DNA"/>
</dbReference>